<protein>
    <submittedName>
        <fullName evidence="6">2-hydroxy-3-oxopropionate reductase</fullName>
    </submittedName>
</protein>
<dbReference type="Pfam" id="PF03446">
    <property type="entry name" value="NAD_binding_2"/>
    <property type="match status" value="1"/>
</dbReference>
<dbReference type="Gene3D" id="3.40.50.720">
    <property type="entry name" value="NAD(P)-binding Rossmann-like Domain"/>
    <property type="match status" value="1"/>
</dbReference>
<accession>A0A4R7B3S3</accession>
<evidence type="ECO:0000313" key="6">
    <source>
        <dbReference type="EMBL" id="TDR78446.1"/>
    </source>
</evidence>
<dbReference type="SUPFAM" id="SSF48179">
    <property type="entry name" value="6-phosphogluconate dehydrogenase C-terminal domain-like"/>
    <property type="match status" value="1"/>
</dbReference>
<name>A0A4R7B3S3_9NEIS</name>
<proteinExistence type="predicted"/>
<dbReference type="GO" id="GO:0016491">
    <property type="term" value="F:oxidoreductase activity"/>
    <property type="evidence" value="ECO:0007669"/>
    <property type="project" value="UniProtKB-KW"/>
</dbReference>
<dbReference type="InterPro" id="IPR015815">
    <property type="entry name" value="HIBADH-related"/>
</dbReference>
<dbReference type="GO" id="GO:0050661">
    <property type="term" value="F:NADP binding"/>
    <property type="evidence" value="ECO:0007669"/>
    <property type="project" value="InterPro"/>
</dbReference>
<reference evidence="6 7" key="1">
    <citation type="submission" date="2019-03" db="EMBL/GenBank/DDBJ databases">
        <title>Genomic Encyclopedia of Type Strains, Phase III (KMG-III): the genomes of soil and plant-associated and newly described type strains.</title>
        <authorList>
            <person name="Whitman W."/>
        </authorList>
    </citation>
    <scope>NUCLEOTIDE SEQUENCE [LARGE SCALE GENOMIC DNA]</scope>
    <source>
        <strain evidence="6 7">CECT 8976</strain>
    </source>
</reference>
<dbReference type="GO" id="GO:0051287">
    <property type="term" value="F:NAD binding"/>
    <property type="evidence" value="ECO:0007669"/>
    <property type="project" value="InterPro"/>
</dbReference>
<dbReference type="InterPro" id="IPR036291">
    <property type="entry name" value="NAD(P)-bd_dom_sf"/>
</dbReference>
<dbReference type="Proteomes" id="UP000295611">
    <property type="component" value="Unassembled WGS sequence"/>
</dbReference>
<dbReference type="EMBL" id="SNZP01000008">
    <property type="protein sequence ID" value="TDR78446.1"/>
    <property type="molecule type" value="Genomic_DNA"/>
</dbReference>
<evidence type="ECO:0000313" key="7">
    <source>
        <dbReference type="Proteomes" id="UP000295611"/>
    </source>
</evidence>
<dbReference type="SUPFAM" id="SSF51735">
    <property type="entry name" value="NAD(P)-binding Rossmann-fold domains"/>
    <property type="match status" value="1"/>
</dbReference>
<keyword evidence="2" id="KW-0520">NAD</keyword>
<dbReference type="InterPro" id="IPR029154">
    <property type="entry name" value="HIBADH-like_NADP-bd"/>
</dbReference>
<feature type="domain" description="6-phosphogluconate dehydrogenase NADP-binding" evidence="4">
    <location>
        <begin position="3"/>
        <end position="162"/>
    </location>
</feature>
<evidence type="ECO:0000259" key="4">
    <source>
        <dbReference type="Pfam" id="PF03446"/>
    </source>
</evidence>
<dbReference type="PIRSF" id="PIRSF000103">
    <property type="entry name" value="HIBADH"/>
    <property type="match status" value="1"/>
</dbReference>
<dbReference type="PANTHER" id="PTHR43060">
    <property type="entry name" value="3-HYDROXYISOBUTYRATE DEHYDROGENASE-LIKE 1, MITOCHONDRIAL-RELATED"/>
    <property type="match status" value="1"/>
</dbReference>
<dbReference type="Pfam" id="PF14833">
    <property type="entry name" value="NAD_binding_11"/>
    <property type="match status" value="1"/>
</dbReference>
<comment type="caution">
    <text evidence="6">The sequence shown here is derived from an EMBL/GenBank/DDBJ whole genome shotgun (WGS) entry which is preliminary data.</text>
</comment>
<dbReference type="InterPro" id="IPR013328">
    <property type="entry name" value="6PGD_dom2"/>
</dbReference>
<evidence type="ECO:0000259" key="5">
    <source>
        <dbReference type="Pfam" id="PF14833"/>
    </source>
</evidence>
<organism evidence="6 7">
    <name type="scientific">Paludibacterium purpuratum</name>
    <dbReference type="NCBI Taxonomy" id="1144873"/>
    <lineage>
        <taxon>Bacteria</taxon>
        <taxon>Pseudomonadati</taxon>
        <taxon>Pseudomonadota</taxon>
        <taxon>Betaproteobacteria</taxon>
        <taxon>Neisseriales</taxon>
        <taxon>Chromobacteriaceae</taxon>
        <taxon>Paludibacterium</taxon>
    </lineage>
</organism>
<dbReference type="PANTHER" id="PTHR43060:SF15">
    <property type="entry name" value="3-HYDROXYISOBUTYRATE DEHYDROGENASE-LIKE 1, MITOCHONDRIAL-RELATED"/>
    <property type="match status" value="1"/>
</dbReference>
<sequence>MLKVGYIGLGIMGRPCVLNLLRAGFPVAVWARHPERARQVLDAGATWCDSAAQLAGEVDVLITNLSDTPDVEQVLLGEDGCVQGARPGLVCVDMSTIAPFGARRIAEQLAAHGVDFLDCPVSGGEVGAVNGTLTIMVGGKESALERVRSVLAAMGQTITRIGDSGAGQVAKACNQIAVGVGVAMVAEVMKLARACGVDPVPVRQALLGGFAASRVLDVHGQRMIDDNYAPGFKASLHLKDMGIVLDCAHELGIELPQAERVTGLIKRLVEQGDGELDSAAIARFILNSETTPCE</sequence>
<evidence type="ECO:0000256" key="3">
    <source>
        <dbReference type="PIRSR" id="PIRSR000103-1"/>
    </source>
</evidence>
<dbReference type="AlphaFoldDB" id="A0A4R7B3S3"/>
<gene>
    <name evidence="6" type="ORF">DFP86_108165</name>
</gene>
<evidence type="ECO:0000256" key="1">
    <source>
        <dbReference type="ARBA" id="ARBA00023002"/>
    </source>
</evidence>
<dbReference type="InterPro" id="IPR006115">
    <property type="entry name" value="6PGDH_NADP-bd"/>
</dbReference>
<feature type="domain" description="3-hydroxyisobutyrate dehydrogenase-like NAD-binding" evidence="5">
    <location>
        <begin position="165"/>
        <end position="284"/>
    </location>
</feature>
<keyword evidence="1" id="KW-0560">Oxidoreductase</keyword>
<dbReference type="Gene3D" id="1.10.1040.10">
    <property type="entry name" value="N-(1-d-carboxylethyl)-l-norvaline Dehydrogenase, domain 2"/>
    <property type="match status" value="1"/>
</dbReference>
<dbReference type="RefSeq" id="WP_243729369.1">
    <property type="nucleotide sequence ID" value="NZ_SNZP01000008.1"/>
</dbReference>
<keyword evidence="7" id="KW-1185">Reference proteome</keyword>
<evidence type="ECO:0000256" key="2">
    <source>
        <dbReference type="ARBA" id="ARBA00023027"/>
    </source>
</evidence>
<dbReference type="InterPro" id="IPR008927">
    <property type="entry name" value="6-PGluconate_DH-like_C_sf"/>
</dbReference>
<feature type="active site" evidence="3">
    <location>
        <position position="171"/>
    </location>
</feature>